<dbReference type="Pfam" id="PF13424">
    <property type="entry name" value="TPR_12"/>
    <property type="match status" value="1"/>
</dbReference>
<dbReference type="Gene3D" id="1.25.40.10">
    <property type="entry name" value="Tetratricopeptide repeat domain"/>
    <property type="match status" value="3"/>
</dbReference>
<sequence length="921" mass="102124">MSDARWQRLQQLFDQLIELPAAGRDAWLAQQLDADDELKQQALNLVRADERQNATVTRQFGSAVAELAPTPASGLMLGPYRLLCEIGSGGMGTVFLAERADAEFDRQVAIKLIRGIPTRDAAERLRRERQILAKLEHPHIARLLDGGTSADGQPYLVMEYVDGEPVTRWCRERKTPLTARLELFRKICLAVQYAHQRLVIHRDLKPANVLVRRDGEPALLDFGIAKLLDPNSSGRQEATHAQWFTPTYAAPEQRRGDAVSTATDVYALGLLLYELLTERTPASEAGGEFAAGVPTRPDGSRVPHELALIVGQATHADPARRYLSPEALSEDLRRYLRGRPVLAAPDSWIYRTRKFLRRHPLTAAAIVVVVLMTALFTLRLASERDRALRAEAEAQRESATSRHVVDYLVRLFDAAAPDNAGNTSLSPRELIDRGQRDIDTRLANEPEQRSRLLAAFGRIYTELGDPDSAAAVFRKAADSARELGNAHQEAVFLNEQGYVLNLAERTEEAEPVLQDVLRKLNAVAPDDHAELIDAHSTLSLVQARLGNLPAALDNARLARERVAQHPEVGYTQVSRSLTASAEAYMRSNQLDLAEKSAQQAIDLLRRQLPADSAEVVSATGFMTDIYERQGRHTEREQLLRQMLQTRLRTLAPDSAWAITARNNLAQSIYLQGRILEALPLFRENLDHLRRRGQQESPSYSITANNLASLSEQAEDFDAAIALFREAYTQSLPRDGKAASPRLSMFRQNYGRSLMLAGRLDQAFPLLDAAIENSLEDQTERARRLLHLAEWMRRSDKPAEAQRYVTQAGAAFAGQLPASHPRQGAVARTRGLILQQQGKLEAAEVQLRQALDLLRKGIGLQANPTLDCQIHLAEVLLARGNTAEAQQLLQNSAAPLAQRFVDGAPLRALHAQLLQKLGQAGG</sequence>
<dbReference type="SMART" id="SM00220">
    <property type="entry name" value="S_TKc"/>
    <property type="match status" value="1"/>
</dbReference>
<dbReference type="Gene3D" id="3.30.200.20">
    <property type="entry name" value="Phosphorylase Kinase, domain 1"/>
    <property type="match status" value="1"/>
</dbReference>
<evidence type="ECO:0000256" key="1">
    <source>
        <dbReference type="ARBA" id="ARBA00022679"/>
    </source>
</evidence>
<evidence type="ECO:0000256" key="5">
    <source>
        <dbReference type="PROSITE-ProRule" id="PRU10141"/>
    </source>
</evidence>
<dbReference type="InterPro" id="IPR019734">
    <property type="entry name" value="TPR_rpt"/>
</dbReference>
<dbReference type="SUPFAM" id="SSF48452">
    <property type="entry name" value="TPR-like"/>
    <property type="match status" value="3"/>
</dbReference>
<dbReference type="EMBL" id="SNZH01000017">
    <property type="protein sequence ID" value="TDR39120.1"/>
    <property type="molecule type" value="Genomic_DNA"/>
</dbReference>
<name>A0A4R6YND4_9GAMM</name>
<evidence type="ECO:0000256" key="3">
    <source>
        <dbReference type="ARBA" id="ARBA00022777"/>
    </source>
</evidence>
<dbReference type="AlphaFoldDB" id="A0A4R6YND4"/>
<proteinExistence type="predicted"/>
<dbReference type="InterPro" id="IPR011009">
    <property type="entry name" value="Kinase-like_dom_sf"/>
</dbReference>
<dbReference type="OrthoDB" id="9801841at2"/>
<dbReference type="PROSITE" id="PS50011">
    <property type="entry name" value="PROTEIN_KINASE_DOM"/>
    <property type="match status" value="1"/>
</dbReference>
<organism evidence="8 9">
    <name type="scientific">Tahibacter aquaticus</name>
    <dbReference type="NCBI Taxonomy" id="520092"/>
    <lineage>
        <taxon>Bacteria</taxon>
        <taxon>Pseudomonadati</taxon>
        <taxon>Pseudomonadota</taxon>
        <taxon>Gammaproteobacteria</taxon>
        <taxon>Lysobacterales</taxon>
        <taxon>Rhodanobacteraceae</taxon>
        <taxon>Tahibacter</taxon>
    </lineage>
</organism>
<evidence type="ECO:0000256" key="2">
    <source>
        <dbReference type="ARBA" id="ARBA00022741"/>
    </source>
</evidence>
<dbReference type="SUPFAM" id="SSF56112">
    <property type="entry name" value="Protein kinase-like (PK-like)"/>
    <property type="match status" value="1"/>
</dbReference>
<dbReference type="CDD" id="cd14014">
    <property type="entry name" value="STKc_PknB_like"/>
    <property type="match status" value="1"/>
</dbReference>
<dbReference type="Gene3D" id="1.10.510.10">
    <property type="entry name" value="Transferase(Phosphotransferase) domain 1"/>
    <property type="match status" value="1"/>
</dbReference>
<dbReference type="PROSITE" id="PS00107">
    <property type="entry name" value="PROTEIN_KINASE_ATP"/>
    <property type="match status" value="1"/>
</dbReference>
<dbReference type="PANTHER" id="PTHR43289:SF34">
    <property type="entry name" value="SERINE_THREONINE-PROTEIN KINASE YBDM-RELATED"/>
    <property type="match status" value="1"/>
</dbReference>
<dbReference type="PROSITE" id="PS00108">
    <property type="entry name" value="PROTEIN_KINASE_ST"/>
    <property type="match status" value="1"/>
</dbReference>
<keyword evidence="4 5" id="KW-0067">ATP-binding</keyword>
<dbReference type="Pfam" id="PF00069">
    <property type="entry name" value="Pkinase"/>
    <property type="match status" value="1"/>
</dbReference>
<feature type="binding site" evidence="5">
    <location>
        <position position="111"/>
    </location>
    <ligand>
        <name>ATP</name>
        <dbReference type="ChEBI" id="CHEBI:30616"/>
    </ligand>
</feature>
<keyword evidence="6" id="KW-0472">Membrane</keyword>
<evidence type="ECO:0000256" key="4">
    <source>
        <dbReference type="ARBA" id="ARBA00022840"/>
    </source>
</evidence>
<feature type="transmembrane region" description="Helical" evidence="6">
    <location>
        <begin position="361"/>
        <end position="381"/>
    </location>
</feature>
<keyword evidence="3 8" id="KW-0418">Kinase</keyword>
<keyword evidence="2 5" id="KW-0547">Nucleotide-binding</keyword>
<dbReference type="Proteomes" id="UP000295293">
    <property type="component" value="Unassembled WGS sequence"/>
</dbReference>
<evidence type="ECO:0000313" key="9">
    <source>
        <dbReference type="Proteomes" id="UP000295293"/>
    </source>
</evidence>
<dbReference type="InterPro" id="IPR017441">
    <property type="entry name" value="Protein_kinase_ATP_BS"/>
</dbReference>
<protein>
    <submittedName>
        <fullName evidence="8">Serine/threonine-protein kinase</fullName>
    </submittedName>
</protein>
<evidence type="ECO:0000256" key="6">
    <source>
        <dbReference type="SAM" id="Phobius"/>
    </source>
</evidence>
<dbReference type="InterPro" id="IPR011990">
    <property type="entry name" value="TPR-like_helical_dom_sf"/>
</dbReference>
<evidence type="ECO:0000259" key="7">
    <source>
        <dbReference type="PROSITE" id="PS50011"/>
    </source>
</evidence>
<evidence type="ECO:0000313" key="8">
    <source>
        <dbReference type="EMBL" id="TDR39120.1"/>
    </source>
</evidence>
<comment type="caution">
    <text evidence="8">The sequence shown here is derived from an EMBL/GenBank/DDBJ whole genome shotgun (WGS) entry which is preliminary data.</text>
</comment>
<keyword evidence="6" id="KW-1133">Transmembrane helix</keyword>
<dbReference type="GO" id="GO:0004674">
    <property type="term" value="F:protein serine/threonine kinase activity"/>
    <property type="evidence" value="ECO:0007669"/>
    <property type="project" value="TreeGrafter"/>
</dbReference>
<dbReference type="InterPro" id="IPR000719">
    <property type="entry name" value="Prot_kinase_dom"/>
</dbReference>
<dbReference type="RefSeq" id="WP_133820974.1">
    <property type="nucleotide sequence ID" value="NZ_SNZH01000017.1"/>
</dbReference>
<keyword evidence="9" id="KW-1185">Reference proteome</keyword>
<reference evidence="8 9" key="1">
    <citation type="submission" date="2019-03" db="EMBL/GenBank/DDBJ databases">
        <title>Genomic Encyclopedia of Type Strains, Phase IV (KMG-IV): sequencing the most valuable type-strain genomes for metagenomic binning, comparative biology and taxonomic classification.</title>
        <authorList>
            <person name="Goeker M."/>
        </authorList>
    </citation>
    <scope>NUCLEOTIDE SEQUENCE [LARGE SCALE GENOMIC DNA]</scope>
    <source>
        <strain evidence="8 9">DSM 21667</strain>
    </source>
</reference>
<dbReference type="PANTHER" id="PTHR43289">
    <property type="entry name" value="MITOGEN-ACTIVATED PROTEIN KINASE KINASE KINASE 20-RELATED"/>
    <property type="match status" value="1"/>
</dbReference>
<dbReference type="SMART" id="SM00028">
    <property type="entry name" value="TPR"/>
    <property type="match status" value="7"/>
</dbReference>
<dbReference type="InterPro" id="IPR008271">
    <property type="entry name" value="Ser/Thr_kinase_AS"/>
</dbReference>
<accession>A0A4R6YND4</accession>
<keyword evidence="6" id="KW-0812">Transmembrane</keyword>
<dbReference type="Pfam" id="PF13181">
    <property type="entry name" value="TPR_8"/>
    <property type="match status" value="1"/>
</dbReference>
<feature type="domain" description="Protein kinase" evidence="7">
    <location>
        <begin position="80"/>
        <end position="336"/>
    </location>
</feature>
<keyword evidence="1" id="KW-0808">Transferase</keyword>
<gene>
    <name evidence="8" type="ORF">DFR29_11724</name>
</gene>
<dbReference type="GO" id="GO:0005524">
    <property type="term" value="F:ATP binding"/>
    <property type="evidence" value="ECO:0007669"/>
    <property type="project" value="UniProtKB-UniRule"/>
</dbReference>